<dbReference type="Pfam" id="PF18731">
    <property type="entry name" value="HEPN_Swt1"/>
    <property type="match status" value="1"/>
</dbReference>
<dbReference type="OrthoDB" id="9757917at2"/>
<dbReference type="InterPro" id="IPR007555">
    <property type="entry name" value="DUF499"/>
</dbReference>
<evidence type="ECO:0000259" key="1">
    <source>
        <dbReference type="Pfam" id="PF18731"/>
    </source>
</evidence>
<gene>
    <name evidence="2" type="ORF">CJ255_00480</name>
</gene>
<feature type="domain" description="Swt1-like HEPN" evidence="1">
    <location>
        <begin position="11"/>
        <end position="122"/>
    </location>
</feature>
<reference evidence="3" key="1">
    <citation type="submission" date="2017-08" db="EMBL/GenBank/DDBJ databases">
        <authorList>
            <person name="Grouzdev D.S."/>
            <person name="Gaisin V.A."/>
            <person name="Rysina M.S."/>
            <person name="Gorlenko V.M."/>
        </authorList>
    </citation>
    <scope>NUCLEOTIDE SEQUENCE [LARGE SCALE GENOMIC DNA]</scope>
    <source>
        <strain evidence="3">Kir15-3F</strain>
    </source>
</reference>
<evidence type="ECO:0000313" key="2">
    <source>
        <dbReference type="EMBL" id="PDW05103.1"/>
    </source>
</evidence>
<sequence length="1103" mass="123213">MALSNRDRVNKGLELLQLGLRPFVERELLAIHGRYWVTKVTEHWPNDLRWDGDEPRLDASPLLRIMWEQWNSVFGKTLGHAERSLVSELRDTRHKWAHQEPFSTDDTYRALDSVQRLLTAISAPEAAEVDRQKQEVLRIRFEEQTRRETRKVATAPLVGQPAGGLRPWREIITPHPDVASGRYQQAEFAADLAQVYRGEGSDEYREPRSFFQRTFITEGLRLLLVGALRRLTNSGGDPVVELQTNFGGGKTHSMLALYHLCSGAAPADLPGSEPVLAAAEVTSLPSVRRAVLVGTALSPAKVHRKADGTEVHTLWGELAHQLLGEQGYAFVAESDRAGVSPGSNELGALFHAASPCLILIDEWVAYVRQLYTRNDLPAGSFDANLTFAQALTEAARAVPGVLLVASLPASDIEIGGEAGREALTRLKNTFGRLESAWRPASAEEGFEIVRRRLFQPITDPAHFPQRDAVVRAFCDLYRTQSAEFPAHTRDADYEQRMQAAYPIHPELFDRLYNDWSTLEKFQRTRGVLRLMAAVIHALWQRDDRSLLILPASVPVDEPAVQYELTRYMEDPWVPVIEKDIDGPNSLSLRLDKENPNLGRYSATRRVARTLYLGSAPTFRMTNKGIEDRQIKLGCVQPGESVAIFGDALRRLADQATYLYQNAQRYWYATQPSVNRLAQDRAARLKDDTVHDELLRRLRAAARQRGDFAAVHPAPAGGSDVPDERETRLVLLDPVHAHSSKATESAARQHAEQLLDSRGAGPRTYRNALTFLAADAARLKELEQAVREYLAWKSIEDERDSLGLDSFQTNQAKTRREQFDDTVEQRIPETYIWLLIPEQPDPQGTATWTEIRLQSQGPAQEALAVRAAKKLRNEELLVTQMAGTRLRMELDRIPLWRGDHVAIKQLADDFARYLYLPRLRSTDVLVGAIEQGVGQLTWESETFAYADSWDATRQAYRGLQAGQSVRAALDAESVLVKPVSARRQLDMVQPPPPIVGPGPQPPIIGPGPQPPIVGPGPQPPVPGVKRPRRFYGSATLSDPNRLASRSKDIADAIVQHLTSLVGTNVRITIEISADIPDGAPEHVVRTVTENSRTLKFDQAGFEEE</sequence>
<accession>A0A2A6RQ62</accession>
<dbReference type="AlphaFoldDB" id="A0A2A6RQ62"/>
<comment type="caution">
    <text evidence="2">The sequence shown here is derived from an EMBL/GenBank/DDBJ whole genome shotgun (WGS) entry which is preliminary data.</text>
</comment>
<dbReference type="InterPro" id="IPR041650">
    <property type="entry name" value="HEPN_Swt1"/>
</dbReference>
<organism evidence="2 3">
    <name type="scientific">Candidatus Viridilinea mediisalina</name>
    <dbReference type="NCBI Taxonomy" id="2024553"/>
    <lineage>
        <taxon>Bacteria</taxon>
        <taxon>Bacillati</taxon>
        <taxon>Chloroflexota</taxon>
        <taxon>Chloroflexia</taxon>
        <taxon>Chloroflexales</taxon>
        <taxon>Chloroflexineae</taxon>
        <taxon>Oscillochloridaceae</taxon>
        <taxon>Candidatus Viridilinea</taxon>
    </lineage>
</organism>
<name>A0A2A6RQ62_9CHLR</name>
<dbReference type="Proteomes" id="UP000220527">
    <property type="component" value="Unassembled WGS sequence"/>
</dbReference>
<evidence type="ECO:0000313" key="3">
    <source>
        <dbReference type="Proteomes" id="UP000220527"/>
    </source>
</evidence>
<dbReference type="Pfam" id="PF04465">
    <property type="entry name" value="DUF499"/>
    <property type="match status" value="1"/>
</dbReference>
<proteinExistence type="predicted"/>
<keyword evidence="3" id="KW-1185">Reference proteome</keyword>
<dbReference type="EMBL" id="NQWI01000001">
    <property type="protein sequence ID" value="PDW05103.1"/>
    <property type="molecule type" value="Genomic_DNA"/>
</dbReference>
<protein>
    <submittedName>
        <fullName evidence="2">AAA+ family ATPase</fullName>
    </submittedName>
</protein>
<dbReference type="RefSeq" id="WP_097642123.1">
    <property type="nucleotide sequence ID" value="NZ_NQWI01000001.1"/>
</dbReference>